<dbReference type="Gene3D" id="3.40.50.150">
    <property type="entry name" value="Vaccinia Virus protein VP39"/>
    <property type="match status" value="1"/>
</dbReference>
<dbReference type="InterPro" id="IPR002052">
    <property type="entry name" value="DNA_methylase_N6_adenine_CS"/>
</dbReference>
<reference evidence="1" key="1">
    <citation type="submission" date="2023-08" db="EMBL/GenBank/DDBJ databases">
        <authorList>
            <person name="Nazir A."/>
        </authorList>
    </citation>
    <scope>NUCLEOTIDE SEQUENCE</scope>
</reference>
<sequence>MSKKNKLDQYYTQPEIATECLNILIEFLGSKDYDFVEPSAGTGNFLRPDFKWEAYDLDPKVSNIIRKDFLTVENLTGKVVVGNPPFGFASSIALKFINHSFEEGAEVVAFILPKTFKKALFREKVTHQASLALQKDLPKNSFILNGDDYDVPCVFQVWVKSPRAVINYNKYLTKGSEKDYDFMLRRVGGRAGRLITKEEFTKSSSLYVKGDKTYIEKYQDQIKEEASFTAGVRSITIDEINYIITKGELDCQI</sequence>
<accession>A0AA96R2K5</accession>
<dbReference type="PROSITE" id="PS00092">
    <property type="entry name" value="N6_MTASE"/>
    <property type="match status" value="1"/>
</dbReference>
<dbReference type="GO" id="GO:0008168">
    <property type="term" value="F:methyltransferase activity"/>
    <property type="evidence" value="ECO:0007669"/>
    <property type="project" value="InterPro"/>
</dbReference>
<dbReference type="EMBL" id="OR481006">
    <property type="protein sequence ID" value="WNO47559.1"/>
    <property type="molecule type" value="Genomic_DNA"/>
</dbReference>
<dbReference type="GO" id="GO:0032259">
    <property type="term" value="P:methylation"/>
    <property type="evidence" value="ECO:0007669"/>
    <property type="project" value="InterPro"/>
</dbReference>
<proteinExistence type="predicted"/>
<dbReference type="InterPro" id="IPR029063">
    <property type="entry name" value="SAM-dependent_MTases_sf"/>
</dbReference>
<protein>
    <submittedName>
        <fullName evidence="1">Uncharacterized protein</fullName>
    </submittedName>
</protein>
<dbReference type="GO" id="GO:0003676">
    <property type="term" value="F:nucleic acid binding"/>
    <property type="evidence" value="ECO:0007669"/>
    <property type="project" value="InterPro"/>
</dbReference>
<evidence type="ECO:0000313" key="1">
    <source>
        <dbReference type="EMBL" id="WNO47559.1"/>
    </source>
</evidence>
<organism evidence="1">
    <name type="scientific">Staphylococcus phage vB_VibM_10AMN12</name>
    <dbReference type="NCBI Taxonomy" id="3076785"/>
    <lineage>
        <taxon>Viruses</taxon>
        <taxon>Duplodnaviria</taxon>
        <taxon>Heunggongvirae</taxon>
        <taxon>Uroviricota</taxon>
        <taxon>Caudoviricetes</taxon>
    </lineage>
</organism>
<dbReference type="SUPFAM" id="SSF53335">
    <property type="entry name" value="S-adenosyl-L-methionine-dependent methyltransferases"/>
    <property type="match status" value="1"/>
</dbReference>
<name>A0AA96R2K5_9CAUD</name>